<dbReference type="InterPro" id="IPR008681">
    <property type="entry name" value="Neg-reg_MecA"/>
</dbReference>
<evidence type="ECO:0000256" key="1">
    <source>
        <dbReference type="ARBA" id="ARBA00005397"/>
    </source>
</evidence>
<feature type="compositionally biased region" description="Basic residues" evidence="3">
    <location>
        <begin position="96"/>
        <end position="105"/>
    </location>
</feature>
<evidence type="ECO:0000256" key="3">
    <source>
        <dbReference type="SAM" id="MobiDB-lite"/>
    </source>
</evidence>
<dbReference type="PANTHER" id="PTHR39161">
    <property type="entry name" value="ADAPTER PROTEIN MECA"/>
    <property type="match status" value="1"/>
</dbReference>
<organism evidence="4 5">
    <name type="scientific">Lapidilactobacillus achengensis</name>
    <dbReference type="NCBI Taxonomy" id="2486000"/>
    <lineage>
        <taxon>Bacteria</taxon>
        <taxon>Bacillati</taxon>
        <taxon>Bacillota</taxon>
        <taxon>Bacilli</taxon>
        <taxon>Lactobacillales</taxon>
        <taxon>Lactobacillaceae</taxon>
        <taxon>Lapidilactobacillus</taxon>
    </lineage>
</organism>
<evidence type="ECO:0000313" key="5">
    <source>
        <dbReference type="Proteomes" id="UP001596310"/>
    </source>
</evidence>
<gene>
    <name evidence="2" type="primary">mecA</name>
    <name evidence="4" type="ORF">ACFQHW_00940</name>
</gene>
<keyword evidence="5" id="KW-1185">Reference proteome</keyword>
<dbReference type="Gene3D" id="3.30.70.1950">
    <property type="match status" value="1"/>
</dbReference>
<dbReference type="PANTHER" id="PTHR39161:SF1">
    <property type="entry name" value="ADAPTER PROTEIN MECA 1"/>
    <property type="match status" value="1"/>
</dbReference>
<dbReference type="InterPro" id="IPR038471">
    <property type="entry name" value="MecA_C_sf"/>
</dbReference>
<dbReference type="PIRSF" id="PIRSF029008">
    <property type="entry name" value="MecA"/>
    <property type="match status" value="1"/>
</dbReference>
<accession>A0ABW1UJN8</accession>
<comment type="caution">
    <text evidence="4">The sequence shown here is derived from an EMBL/GenBank/DDBJ whole genome shotgun (WGS) entry which is preliminary data.</text>
</comment>
<feature type="region of interest" description="Disordered" evidence="3">
    <location>
        <begin position="92"/>
        <end position="127"/>
    </location>
</feature>
<dbReference type="Proteomes" id="UP001596310">
    <property type="component" value="Unassembled WGS sequence"/>
</dbReference>
<comment type="domain">
    <text evidence="2">The N-terminal domain probably binds unfolded/aggregated proteins; the C-terminal domain interacts with ClpC.</text>
</comment>
<protein>
    <recommendedName>
        <fullName evidence="2">Adapter protein MecA</fullName>
    </recommendedName>
</protein>
<comment type="function">
    <text evidence="2">Enables the recognition and targeting of unfolded and aggregated proteins to the ClpC protease or to other proteins involved in proteolysis.</text>
</comment>
<reference evidence="5" key="1">
    <citation type="journal article" date="2019" name="Int. J. Syst. Evol. Microbiol.">
        <title>The Global Catalogue of Microorganisms (GCM) 10K type strain sequencing project: providing services to taxonomists for standard genome sequencing and annotation.</title>
        <authorList>
            <consortium name="The Broad Institute Genomics Platform"/>
            <consortium name="The Broad Institute Genome Sequencing Center for Infectious Disease"/>
            <person name="Wu L."/>
            <person name="Ma J."/>
        </authorList>
    </citation>
    <scope>NUCLEOTIDE SEQUENCE [LARGE SCALE GENOMIC DNA]</scope>
    <source>
        <strain evidence="5">CCM 8897</strain>
    </source>
</reference>
<proteinExistence type="inferred from homology"/>
<dbReference type="EMBL" id="JBHSSM010000005">
    <property type="protein sequence ID" value="MFC6314135.1"/>
    <property type="molecule type" value="Genomic_DNA"/>
</dbReference>
<comment type="subunit">
    <text evidence="2">Homodimer.</text>
</comment>
<dbReference type="Pfam" id="PF05389">
    <property type="entry name" value="MecA"/>
    <property type="match status" value="1"/>
</dbReference>
<dbReference type="HAMAP" id="MF_01124">
    <property type="entry name" value="MecA"/>
    <property type="match status" value="1"/>
</dbReference>
<sequence>MEMERIDENTIRVILGREDLEERGVKILDLLANHQQIEKFFYSILEEVDADHMFADNDAVTFQVMPNKGGLELLISKLDEDELSDREALDSALSQRRNRGKHHQNKSQLAALQKKLQSSDEDDDEDNLSRYLEDEDVDYRQVVLALPDFEAMIQLADALRLESGISNLYQYQGQYYLELVLFVDDLHDISAEDAIAIANEYGAKTDVTPEVLSEYGKKIMDQVALQTTRHYFLAQH</sequence>
<name>A0ABW1UJN8_9LACO</name>
<comment type="similarity">
    <text evidence="1 2">Belongs to the MecA family.</text>
</comment>
<dbReference type="RefSeq" id="WP_125596432.1">
    <property type="nucleotide sequence ID" value="NZ_JBHSSM010000005.1"/>
</dbReference>
<evidence type="ECO:0000256" key="2">
    <source>
        <dbReference type="HAMAP-Rule" id="MF_01124"/>
    </source>
</evidence>
<evidence type="ECO:0000313" key="4">
    <source>
        <dbReference type="EMBL" id="MFC6314135.1"/>
    </source>
</evidence>